<protein>
    <submittedName>
        <fullName evidence="1">Uncharacterized protein</fullName>
    </submittedName>
</protein>
<dbReference type="EMBL" id="GBRH01222240">
    <property type="protein sequence ID" value="JAD75655.1"/>
    <property type="molecule type" value="Transcribed_RNA"/>
</dbReference>
<reference evidence="1" key="2">
    <citation type="journal article" date="2015" name="Data Brief">
        <title>Shoot transcriptome of the giant reed, Arundo donax.</title>
        <authorList>
            <person name="Barrero R.A."/>
            <person name="Guerrero F.D."/>
            <person name="Moolhuijzen P."/>
            <person name="Goolsby J.A."/>
            <person name="Tidwell J."/>
            <person name="Bellgard S.E."/>
            <person name="Bellgard M.I."/>
        </authorList>
    </citation>
    <scope>NUCLEOTIDE SEQUENCE</scope>
    <source>
        <tissue evidence="1">Shoot tissue taken approximately 20 cm above the soil surface</tissue>
    </source>
</reference>
<organism evidence="1">
    <name type="scientific">Arundo donax</name>
    <name type="common">Giant reed</name>
    <name type="synonym">Donax arundinaceus</name>
    <dbReference type="NCBI Taxonomy" id="35708"/>
    <lineage>
        <taxon>Eukaryota</taxon>
        <taxon>Viridiplantae</taxon>
        <taxon>Streptophyta</taxon>
        <taxon>Embryophyta</taxon>
        <taxon>Tracheophyta</taxon>
        <taxon>Spermatophyta</taxon>
        <taxon>Magnoliopsida</taxon>
        <taxon>Liliopsida</taxon>
        <taxon>Poales</taxon>
        <taxon>Poaceae</taxon>
        <taxon>PACMAD clade</taxon>
        <taxon>Arundinoideae</taxon>
        <taxon>Arundineae</taxon>
        <taxon>Arundo</taxon>
    </lineage>
</organism>
<sequence>MRITSNKRLISLLKKQWTALVSFLHLKIDPLTTLIIFQINGAYGRKL</sequence>
<evidence type="ECO:0000313" key="1">
    <source>
        <dbReference type="EMBL" id="JAD75655.1"/>
    </source>
</evidence>
<name>A0A0A9CQK5_ARUDO</name>
<proteinExistence type="predicted"/>
<dbReference type="AlphaFoldDB" id="A0A0A9CQK5"/>
<reference evidence="1" key="1">
    <citation type="submission" date="2014-09" db="EMBL/GenBank/DDBJ databases">
        <authorList>
            <person name="Magalhaes I.L.F."/>
            <person name="Oliveira U."/>
            <person name="Santos F.R."/>
            <person name="Vidigal T.H.D.A."/>
            <person name="Brescovit A.D."/>
            <person name="Santos A.J."/>
        </authorList>
    </citation>
    <scope>NUCLEOTIDE SEQUENCE</scope>
    <source>
        <tissue evidence="1">Shoot tissue taken approximately 20 cm above the soil surface</tissue>
    </source>
</reference>
<accession>A0A0A9CQK5</accession>